<name>A0A7S3PNR9_9STRA</name>
<evidence type="ECO:0000313" key="2">
    <source>
        <dbReference type="EMBL" id="CAE0445537.1"/>
    </source>
</evidence>
<dbReference type="AlphaFoldDB" id="A0A7S3PNR9"/>
<accession>A0A7S3PNR9</accession>
<evidence type="ECO:0000256" key="1">
    <source>
        <dbReference type="SAM" id="MobiDB-lite"/>
    </source>
</evidence>
<proteinExistence type="predicted"/>
<gene>
    <name evidence="2" type="ORF">ASTO00021_LOCUS15550</name>
</gene>
<dbReference type="EMBL" id="HBIN01020350">
    <property type="protein sequence ID" value="CAE0445537.1"/>
    <property type="molecule type" value="Transcribed_RNA"/>
</dbReference>
<feature type="region of interest" description="Disordered" evidence="1">
    <location>
        <begin position="52"/>
        <end position="76"/>
    </location>
</feature>
<sequence>MLVLDIVQVFSWNQLILVCGKYEKVRYLILLVTIIYHRPGNQGYFQQRYTPSSSSSSLLESESQSSSLSSSSSSLTKSTISVSSTTIILSSGSFVISIIPAKVHIYFFIITDNTLSIPTLWYPVPSDTVFTISS</sequence>
<reference evidence="2" key="1">
    <citation type="submission" date="2021-01" db="EMBL/GenBank/DDBJ databases">
        <authorList>
            <person name="Corre E."/>
            <person name="Pelletier E."/>
            <person name="Niang G."/>
            <person name="Scheremetjew M."/>
            <person name="Finn R."/>
            <person name="Kale V."/>
            <person name="Holt S."/>
            <person name="Cochrane G."/>
            <person name="Meng A."/>
            <person name="Brown T."/>
            <person name="Cohen L."/>
        </authorList>
    </citation>
    <scope>NUCLEOTIDE SEQUENCE</scope>
    <source>
        <strain evidence="2">GSBS06</strain>
    </source>
</reference>
<protein>
    <submittedName>
        <fullName evidence="2">Uncharacterized protein</fullName>
    </submittedName>
</protein>
<organism evidence="2">
    <name type="scientific">Aplanochytrium stocchinoi</name>
    <dbReference type="NCBI Taxonomy" id="215587"/>
    <lineage>
        <taxon>Eukaryota</taxon>
        <taxon>Sar</taxon>
        <taxon>Stramenopiles</taxon>
        <taxon>Bigyra</taxon>
        <taxon>Labyrinthulomycetes</taxon>
        <taxon>Thraustochytrida</taxon>
        <taxon>Thraustochytriidae</taxon>
        <taxon>Aplanochytrium</taxon>
    </lineage>
</organism>